<sequence length="215" mass="23579">MHEIDLTTWPRRQHYAFFRTLALPYFNLSANVDVTALHAAVKARGASFTAASAYVLTRAANADAFPEFRQRLRGERVVQHDRVSCSVTVLGEGDLFGFCTLPYAPDFAAFAGEARARMARAKTQPSLEEDAAADDLIFITNLPWVAFTSVQHPVPLGPADSFPRLATGRVTVQDGRRVMPLAVQGHHALMDGVHVGRYFLEVQRLLDDADAVLGG</sequence>
<reference evidence="2 3" key="1">
    <citation type="journal article" date="2011" name="Stand. Genomic Sci.">
        <title>Complete genome sequence of Deinococcus maricopensis type strain (LB-34).</title>
        <authorList>
            <person name="Pukall R."/>
            <person name="Zeytun A."/>
            <person name="Lucas S."/>
            <person name="Lapidus A."/>
            <person name="Hammon N."/>
            <person name="Deshpande S."/>
            <person name="Nolan M."/>
            <person name="Cheng J.F."/>
            <person name="Pitluck S."/>
            <person name="Liolios K."/>
            <person name="Pagani I."/>
            <person name="Mikhailova N."/>
            <person name="Ivanova N."/>
            <person name="Mavromatis K."/>
            <person name="Pati A."/>
            <person name="Tapia R."/>
            <person name="Han C."/>
            <person name="Goodwin L."/>
            <person name="Chen A."/>
            <person name="Palaniappan K."/>
            <person name="Land M."/>
            <person name="Hauser L."/>
            <person name="Chang Y.J."/>
            <person name="Jeffries C.D."/>
            <person name="Brambilla E.M."/>
            <person name="Rohde M."/>
            <person name="Goker M."/>
            <person name="Detter J.C."/>
            <person name="Woyke T."/>
            <person name="Bristow J."/>
            <person name="Eisen J.A."/>
            <person name="Markowitz V."/>
            <person name="Hugenholtz P."/>
            <person name="Kyrpides N.C."/>
            <person name="Klenk H.P."/>
        </authorList>
    </citation>
    <scope>NUCLEOTIDE SEQUENCE [LARGE SCALE GENOMIC DNA]</scope>
    <source>
        <strain evidence="3">DSM 21211 / LMG 22137 / NRRL B-23946 / LB-34</strain>
    </source>
</reference>
<feature type="active site" description="Proton acceptor" evidence="1">
    <location>
        <position position="187"/>
    </location>
</feature>
<dbReference type="RefSeq" id="WP_013556974.1">
    <property type="nucleotide sequence ID" value="NC_014958.1"/>
</dbReference>
<protein>
    <submittedName>
        <fullName evidence="2">Chloramphenicol acetyltransferase</fullName>
    </submittedName>
</protein>
<dbReference type="SMART" id="SM01059">
    <property type="entry name" value="CAT"/>
    <property type="match status" value="1"/>
</dbReference>
<dbReference type="InterPro" id="IPR023213">
    <property type="entry name" value="CAT-like_dom_sf"/>
</dbReference>
<dbReference type="InterPro" id="IPR001707">
    <property type="entry name" value="Cmp_AcTrfase"/>
</dbReference>
<evidence type="ECO:0000313" key="2">
    <source>
        <dbReference type="EMBL" id="ADV67469.1"/>
    </source>
</evidence>
<dbReference type="HOGENOM" id="CLU_093121_0_0_0"/>
<name>E8U8T0_DEIML</name>
<dbReference type="PANTHER" id="PTHR38474">
    <property type="entry name" value="SLR0299 PROTEIN"/>
    <property type="match status" value="1"/>
</dbReference>
<reference evidence="3" key="2">
    <citation type="submission" date="2011-01" db="EMBL/GenBank/DDBJ databases">
        <title>The complete genome of Deinococcus maricopensis DSM 21211.</title>
        <authorList>
            <consortium name="US DOE Joint Genome Institute (JGI-PGF)"/>
            <person name="Lucas S."/>
            <person name="Copeland A."/>
            <person name="Lapidus A."/>
            <person name="Goodwin L."/>
            <person name="Pitluck S."/>
            <person name="Kyrpides N."/>
            <person name="Mavromatis K."/>
            <person name="Pagani I."/>
            <person name="Ivanova N."/>
            <person name="Ovchinnikova G."/>
            <person name="Zeytun A."/>
            <person name="Detter J.C."/>
            <person name="Han C."/>
            <person name="Land M."/>
            <person name="Hauser L."/>
            <person name="Markowitz V."/>
            <person name="Cheng J.-F."/>
            <person name="Hugenholtz P."/>
            <person name="Woyke T."/>
            <person name="Wu D."/>
            <person name="Pukall R."/>
            <person name="Gehrich-Schroeter G."/>
            <person name="Brambilla E."/>
            <person name="Klenk H.-P."/>
            <person name="Eisen J.A."/>
        </authorList>
    </citation>
    <scope>NUCLEOTIDE SEQUENCE [LARGE SCALE GENOMIC DNA]</scope>
    <source>
        <strain evidence="3">DSM 21211 / LMG 22137 / NRRL B-23946 / LB-34</strain>
    </source>
</reference>
<dbReference type="STRING" id="709986.Deima_1821"/>
<dbReference type="Gene3D" id="3.30.559.10">
    <property type="entry name" value="Chloramphenicol acetyltransferase-like domain"/>
    <property type="match status" value="1"/>
</dbReference>
<dbReference type="GO" id="GO:0008811">
    <property type="term" value="F:chloramphenicol O-acetyltransferase activity"/>
    <property type="evidence" value="ECO:0007669"/>
    <property type="project" value="InterPro"/>
</dbReference>
<dbReference type="EMBL" id="CP002454">
    <property type="protein sequence ID" value="ADV67469.1"/>
    <property type="molecule type" value="Genomic_DNA"/>
</dbReference>
<dbReference type="PANTHER" id="PTHR38474:SF1">
    <property type="entry name" value="SLR0299 PROTEIN"/>
    <property type="match status" value="1"/>
</dbReference>
<dbReference type="AlphaFoldDB" id="E8U8T0"/>
<dbReference type="Proteomes" id="UP000008635">
    <property type="component" value="Chromosome"/>
</dbReference>
<proteinExistence type="predicted"/>
<organism evidence="2 3">
    <name type="scientific">Deinococcus maricopensis (strain DSM 21211 / LMG 22137 / NRRL B-23946 / LB-34)</name>
    <dbReference type="NCBI Taxonomy" id="709986"/>
    <lineage>
        <taxon>Bacteria</taxon>
        <taxon>Thermotogati</taxon>
        <taxon>Deinococcota</taxon>
        <taxon>Deinococci</taxon>
        <taxon>Deinococcales</taxon>
        <taxon>Deinococcaceae</taxon>
        <taxon>Deinococcus</taxon>
    </lineage>
</organism>
<dbReference type="eggNOG" id="COG4845">
    <property type="taxonomic scope" value="Bacteria"/>
</dbReference>
<dbReference type="SUPFAM" id="SSF52777">
    <property type="entry name" value="CoA-dependent acyltransferases"/>
    <property type="match status" value="1"/>
</dbReference>
<dbReference type="PIRSF" id="PIRSF000440">
    <property type="entry name" value="CAT"/>
    <property type="match status" value="1"/>
</dbReference>
<dbReference type="Pfam" id="PF00302">
    <property type="entry name" value="CAT"/>
    <property type="match status" value="1"/>
</dbReference>
<dbReference type="KEGG" id="dmr:Deima_1821"/>
<gene>
    <name evidence="2" type="ordered locus">Deima_1821</name>
</gene>
<keyword evidence="3" id="KW-1185">Reference proteome</keyword>
<evidence type="ECO:0000313" key="3">
    <source>
        <dbReference type="Proteomes" id="UP000008635"/>
    </source>
</evidence>
<keyword evidence="2" id="KW-0808">Transferase</keyword>
<accession>E8U8T0</accession>
<evidence type="ECO:0000256" key="1">
    <source>
        <dbReference type="PIRSR" id="PIRSR000440-1"/>
    </source>
</evidence>